<organism evidence="2 3">
    <name type="scientific">Nannocystis punicea</name>
    <dbReference type="NCBI Taxonomy" id="2995304"/>
    <lineage>
        <taxon>Bacteria</taxon>
        <taxon>Pseudomonadati</taxon>
        <taxon>Myxococcota</taxon>
        <taxon>Polyangia</taxon>
        <taxon>Nannocystales</taxon>
        <taxon>Nannocystaceae</taxon>
        <taxon>Nannocystis</taxon>
    </lineage>
</organism>
<dbReference type="EC" id="2.4.-.-" evidence="2"/>
<name>A0ABY7H973_9BACT</name>
<dbReference type="InterPro" id="IPR050834">
    <property type="entry name" value="Glycosyltransf_2"/>
</dbReference>
<accession>A0ABY7H973</accession>
<evidence type="ECO:0000259" key="1">
    <source>
        <dbReference type="Pfam" id="PF00535"/>
    </source>
</evidence>
<dbReference type="PANTHER" id="PTHR43685:SF2">
    <property type="entry name" value="GLYCOSYLTRANSFERASE 2-LIKE DOMAIN-CONTAINING PROTEIN"/>
    <property type="match status" value="1"/>
</dbReference>
<dbReference type="Proteomes" id="UP001164459">
    <property type="component" value="Chromosome"/>
</dbReference>
<dbReference type="Pfam" id="PF00535">
    <property type="entry name" value="Glycos_transf_2"/>
    <property type="match status" value="2"/>
</dbReference>
<gene>
    <name evidence="2" type="ORF">O0S08_05800</name>
</gene>
<dbReference type="SUPFAM" id="SSF53448">
    <property type="entry name" value="Nucleotide-diphospho-sugar transferases"/>
    <property type="match status" value="3"/>
</dbReference>
<dbReference type="GO" id="GO:0016757">
    <property type="term" value="F:glycosyltransferase activity"/>
    <property type="evidence" value="ECO:0007669"/>
    <property type="project" value="UniProtKB-KW"/>
</dbReference>
<feature type="domain" description="Glycosyltransferase 2-like" evidence="1">
    <location>
        <begin position="298"/>
        <end position="400"/>
    </location>
</feature>
<protein>
    <submittedName>
        <fullName evidence="2">Glycosyltransferase</fullName>
        <ecNumber evidence="2">2.4.-.-</ecNumber>
    </submittedName>
</protein>
<dbReference type="PANTHER" id="PTHR43685">
    <property type="entry name" value="GLYCOSYLTRANSFERASE"/>
    <property type="match status" value="1"/>
</dbReference>
<dbReference type="InterPro" id="IPR001173">
    <property type="entry name" value="Glyco_trans_2-like"/>
</dbReference>
<proteinExistence type="predicted"/>
<keyword evidence="2" id="KW-0808">Transferase</keyword>
<dbReference type="EMBL" id="CP114040">
    <property type="protein sequence ID" value="WAS95657.1"/>
    <property type="molecule type" value="Genomic_DNA"/>
</dbReference>
<feature type="domain" description="Glycosyltransferase 2-like" evidence="1">
    <location>
        <begin position="539"/>
        <end position="661"/>
    </location>
</feature>
<reference evidence="2" key="1">
    <citation type="submission" date="2022-11" db="EMBL/GenBank/DDBJ databases">
        <title>Minimal conservation of predation-associated metabolite biosynthetic gene clusters underscores biosynthetic potential of Myxococcota including descriptions for ten novel species: Archangium lansinium sp. nov., Myxococcus landrumus sp. nov., Nannocystis bai.</title>
        <authorList>
            <person name="Ahearne A."/>
            <person name="Stevens C."/>
            <person name="Dowd S."/>
        </authorList>
    </citation>
    <scope>NUCLEOTIDE SEQUENCE</scope>
    <source>
        <strain evidence="2">Fl3</strain>
    </source>
</reference>
<evidence type="ECO:0000313" key="3">
    <source>
        <dbReference type="Proteomes" id="UP001164459"/>
    </source>
</evidence>
<dbReference type="Gene3D" id="3.90.550.10">
    <property type="entry name" value="Spore Coat Polysaccharide Biosynthesis Protein SpsA, Chain A"/>
    <property type="match status" value="3"/>
</dbReference>
<dbReference type="CDD" id="cd00761">
    <property type="entry name" value="Glyco_tranf_GTA_type"/>
    <property type="match status" value="2"/>
</dbReference>
<dbReference type="InterPro" id="IPR029044">
    <property type="entry name" value="Nucleotide-diphossugar_trans"/>
</dbReference>
<sequence>MQSSTRRILIGVHVTSAHTATETLLALHETTAHAFELIVLVDPAPGEAQPLAQALASCNVARLAVPGPGGAAVSFNELVAHPADIYVFLEDGARPGPDWLERLLRALDADPGNGLAGPSTNRCWNEQAVAAECGDSAHDVEREAESLVQRFGESWRSMAPLHSLSDFCLAVRKEVVAAIGAADASYGRGPCWEMDYGVRAARAGFRGVWVQAAFVRRGPITSWRIADELALFEVNKRLYQDRFCGRRAGPGGDDAPYHAHCHGDACPDFAPASTTRVRLPLRAAPGAAGERCALPLVSCIMPTRGRPEFVARSIAYFRRQAYPNRELIIVHEDDADLPGAIEGPDVRAVRTTQRSIGGKRNEALRAARGEIIAHWDDDDWQSDQRLTRQVMPIVRGLADITGLSDILFLVLHAAEFWAVTRALFRRLFVENVSGGTLVFRREVFLRSGPYPATSLREDADFMVNAMRDGARLCRVPGRDLYVYVRHDGNTWKFKEGRYLQQSGWSQVPEPDFIGPDREFYRAPAALTPPSPRSARPLVSCIMPTADRRAFVAQAIRHFVAQDYPERELIVLDDGGEGVEDLIPRLDNVRYRRLDRRVSLGEKRNLACEMARGALIAHWDDDDWMSPQWLSSQVRTLRAEGADVCGLNKVFFYAPESRQAWRYVYDGARPWVCGGTLCYTRQLWERVRFPNVDVGEDNAMVWSPHPKRLAVNPHTDLYIATIHPRNTSPKLVSSARWHSFSAARLEQLMRATNAT</sequence>
<keyword evidence="3" id="KW-1185">Reference proteome</keyword>
<evidence type="ECO:0000313" key="2">
    <source>
        <dbReference type="EMBL" id="WAS95657.1"/>
    </source>
</evidence>
<keyword evidence="2" id="KW-0328">Glycosyltransferase</keyword>
<dbReference type="RefSeq" id="WP_269038003.1">
    <property type="nucleotide sequence ID" value="NZ_CP114040.1"/>
</dbReference>